<sequence length="201" mass="23127">MLRHTLIPLKRFPQVFPVVTSIILVQTIVFVMILLSGKANDPSTWGRYGAFVGWRIDEGEYWRLIFSLFVHVDFMQLFVVALSIYILAPQLEWFFGKLPFLFLFLVTGFFGNLGVYLMGTEGVYTGAFESIYGLVGVYLFLYIRGMIHPLLGRGLLVILIINLVFDYHFLFAHILALLSGFVFAAIFIQYKQMKENQDSEQ</sequence>
<feature type="transmembrane region" description="Helical" evidence="7">
    <location>
        <begin position="100"/>
        <end position="118"/>
    </location>
</feature>
<gene>
    <name evidence="9" type="ORF">H1164_02170</name>
</gene>
<dbReference type="InterPro" id="IPR035952">
    <property type="entry name" value="Rhomboid-like_sf"/>
</dbReference>
<dbReference type="EMBL" id="JACEIP010000002">
    <property type="protein sequence ID" value="MBA4541708.1"/>
    <property type="molecule type" value="Genomic_DNA"/>
</dbReference>
<keyword evidence="5 7" id="KW-1133">Transmembrane helix</keyword>
<dbReference type="GO" id="GO:0016020">
    <property type="term" value="C:membrane"/>
    <property type="evidence" value="ECO:0007669"/>
    <property type="project" value="UniProtKB-SubCell"/>
</dbReference>
<dbReference type="GO" id="GO:0004252">
    <property type="term" value="F:serine-type endopeptidase activity"/>
    <property type="evidence" value="ECO:0007669"/>
    <property type="project" value="InterPro"/>
</dbReference>
<organism evidence="9 10">
    <name type="scientific">Thermoactinomyces daqus</name>
    <dbReference type="NCBI Taxonomy" id="1329516"/>
    <lineage>
        <taxon>Bacteria</taxon>
        <taxon>Bacillati</taxon>
        <taxon>Bacillota</taxon>
        <taxon>Bacilli</taxon>
        <taxon>Bacillales</taxon>
        <taxon>Thermoactinomycetaceae</taxon>
        <taxon>Thermoactinomyces</taxon>
    </lineage>
</organism>
<feature type="transmembrane region" description="Helical" evidence="7">
    <location>
        <begin position="171"/>
        <end position="190"/>
    </location>
</feature>
<keyword evidence="6 7" id="KW-0472">Membrane</keyword>
<evidence type="ECO:0000256" key="7">
    <source>
        <dbReference type="SAM" id="Phobius"/>
    </source>
</evidence>
<dbReference type="RefSeq" id="WP_033101019.1">
    <property type="nucleotide sequence ID" value="NZ_JACEIP010000002.1"/>
</dbReference>
<comment type="subcellular location">
    <subcellularLocation>
        <location evidence="1">Membrane</location>
        <topology evidence="1">Multi-pass membrane protein</topology>
    </subcellularLocation>
</comment>
<dbReference type="Proteomes" id="UP000530514">
    <property type="component" value="Unassembled WGS sequence"/>
</dbReference>
<dbReference type="PANTHER" id="PTHR43731">
    <property type="entry name" value="RHOMBOID PROTEASE"/>
    <property type="match status" value="1"/>
</dbReference>
<feature type="transmembrane region" description="Helical" evidence="7">
    <location>
        <begin position="12"/>
        <end position="35"/>
    </location>
</feature>
<dbReference type="Gene3D" id="1.20.1540.10">
    <property type="entry name" value="Rhomboid-like"/>
    <property type="match status" value="1"/>
</dbReference>
<feature type="transmembrane region" description="Helical" evidence="7">
    <location>
        <begin position="124"/>
        <end position="143"/>
    </location>
</feature>
<protein>
    <submittedName>
        <fullName evidence="9">Rhomboid family intramembrane serine protease</fullName>
    </submittedName>
</protein>
<keyword evidence="3 7" id="KW-0812">Transmembrane</keyword>
<dbReference type="GO" id="GO:0006508">
    <property type="term" value="P:proteolysis"/>
    <property type="evidence" value="ECO:0007669"/>
    <property type="project" value="UniProtKB-KW"/>
</dbReference>
<comment type="caution">
    <text evidence="9">The sequence shown here is derived from an EMBL/GenBank/DDBJ whole genome shotgun (WGS) entry which is preliminary data.</text>
</comment>
<evidence type="ECO:0000313" key="9">
    <source>
        <dbReference type="EMBL" id="MBA4541708.1"/>
    </source>
</evidence>
<comment type="similarity">
    <text evidence="2">Belongs to the peptidase S54 family.</text>
</comment>
<feature type="domain" description="Peptidase S54 rhomboid" evidence="8">
    <location>
        <begin position="59"/>
        <end position="189"/>
    </location>
</feature>
<keyword evidence="10" id="KW-1185">Reference proteome</keyword>
<dbReference type="AlphaFoldDB" id="A0A7W2AHC6"/>
<name>A0A7W2AHC6_9BACL</name>
<dbReference type="Pfam" id="PF01694">
    <property type="entry name" value="Rhomboid"/>
    <property type="match status" value="1"/>
</dbReference>
<dbReference type="SUPFAM" id="SSF144091">
    <property type="entry name" value="Rhomboid-like"/>
    <property type="match status" value="1"/>
</dbReference>
<evidence type="ECO:0000259" key="8">
    <source>
        <dbReference type="Pfam" id="PF01694"/>
    </source>
</evidence>
<evidence type="ECO:0000256" key="4">
    <source>
        <dbReference type="ARBA" id="ARBA00022801"/>
    </source>
</evidence>
<evidence type="ECO:0000256" key="5">
    <source>
        <dbReference type="ARBA" id="ARBA00022989"/>
    </source>
</evidence>
<accession>A0A7W2AHC6</accession>
<dbReference type="PANTHER" id="PTHR43731:SF14">
    <property type="entry name" value="PRESENILIN-ASSOCIATED RHOMBOID-LIKE PROTEIN, MITOCHONDRIAL"/>
    <property type="match status" value="1"/>
</dbReference>
<dbReference type="InterPro" id="IPR022764">
    <property type="entry name" value="Peptidase_S54_rhomboid_dom"/>
</dbReference>
<reference evidence="9 10" key="1">
    <citation type="submission" date="2020-07" db="EMBL/GenBank/DDBJ databases">
        <authorList>
            <person name="Feng H."/>
        </authorList>
    </citation>
    <scope>NUCLEOTIDE SEQUENCE [LARGE SCALE GENOMIC DNA]</scope>
    <source>
        <strain evidence="10">s-11</strain>
    </source>
</reference>
<feature type="transmembrane region" description="Helical" evidence="7">
    <location>
        <begin position="64"/>
        <end position="88"/>
    </location>
</feature>
<evidence type="ECO:0000256" key="1">
    <source>
        <dbReference type="ARBA" id="ARBA00004141"/>
    </source>
</evidence>
<evidence type="ECO:0000256" key="6">
    <source>
        <dbReference type="ARBA" id="ARBA00023136"/>
    </source>
</evidence>
<dbReference type="InterPro" id="IPR050925">
    <property type="entry name" value="Rhomboid_protease_S54"/>
</dbReference>
<evidence type="ECO:0000256" key="2">
    <source>
        <dbReference type="ARBA" id="ARBA00009045"/>
    </source>
</evidence>
<evidence type="ECO:0000313" key="10">
    <source>
        <dbReference type="Proteomes" id="UP000530514"/>
    </source>
</evidence>
<keyword evidence="4" id="KW-0378">Hydrolase</keyword>
<dbReference type="OrthoDB" id="9813074at2"/>
<keyword evidence="9" id="KW-0645">Protease</keyword>
<evidence type="ECO:0000256" key="3">
    <source>
        <dbReference type="ARBA" id="ARBA00022692"/>
    </source>
</evidence>
<proteinExistence type="inferred from homology"/>